<proteinExistence type="predicted"/>
<dbReference type="KEGG" id="tje:TJEJU_0072"/>
<organism evidence="2 3">
    <name type="scientific">Tenacibaculum jejuense</name>
    <dbReference type="NCBI Taxonomy" id="584609"/>
    <lineage>
        <taxon>Bacteria</taxon>
        <taxon>Pseudomonadati</taxon>
        <taxon>Bacteroidota</taxon>
        <taxon>Flavobacteriia</taxon>
        <taxon>Flavobacteriales</taxon>
        <taxon>Flavobacteriaceae</taxon>
        <taxon>Tenacibaculum</taxon>
    </lineage>
</organism>
<name>A0A238U3U5_9FLAO</name>
<dbReference type="Proteomes" id="UP000215214">
    <property type="component" value="Chromosome TJEJU"/>
</dbReference>
<keyword evidence="3" id="KW-1185">Reference proteome</keyword>
<dbReference type="EMBL" id="LT899436">
    <property type="protein sequence ID" value="SNR13881.1"/>
    <property type="molecule type" value="Genomic_DNA"/>
</dbReference>
<evidence type="ECO:0000256" key="1">
    <source>
        <dbReference type="SAM" id="SignalP"/>
    </source>
</evidence>
<evidence type="ECO:0000313" key="3">
    <source>
        <dbReference type="Proteomes" id="UP000215214"/>
    </source>
</evidence>
<evidence type="ECO:0000313" key="2">
    <source>
        <dbReference type="EMBL" id="SNR13881.1"/>
    </source>
</evidence>
<gene>
    <name evidence="2" type="ORF">TJEJU_0072</name>
</gene>
<keyword evidence="1" id="KW-0732">Signal</keyword>
<sequence length="195" mass="22593">MMKRLFIPLIFIFSLSNFAQKNKMTLNKDQLIIQANTILATKYPNFRFNASLYEISAWRNSLKVVVYYKRIIKFVPLGNKEQDLTYDFEVNLTSKSVAPFDFFGAEKLYHPNTEDQKKIDFVVKAFNLPHSGFDTKIVEKPTMYAIYLDNEVAFGQYYIDKTTGKECLASIEGSYAPIPNDIELLDKDPLIEIKE</sequence>
<accession>A0A238U3U5</accession>
<protein>
    <submittedName>
        <fullName evidence="2">Uncharacterized protein</fullName>
    </submittedName>
</protein>
<dbReference type="AlphaFoldDB" id="A0A238U3U5"/>
<feature type="signal peptide" evidence="1">
    <location>
        <begin position="1"/>
        <end position="19"/>
    </location>
</feature>
<reference evidence="2 3" key="1">
    <citation type="submission" date="2017-07" db="EMBL/GenBank/DDBJ databases">
        <authorList>
            <person name="Sun Z.S."/>
            <person name="Albrecht U."/>
            <person name="Echele G."/>
            <person name="Lee C.C."/>
        </authorList>
    </citation>
    <scope>NUCLEOTIDE SEQUENCE [LARGE SCALE GENOMIC DNA]</scope>
    <source>
        <strain evidence="3">type strain: KCTC 22618</strain>
    </source>
</reference>
<feature type="chain" id="PRO_5013076707" evidence="1">
    <location>
        <begin position="20"/>
        <end position="195"/>
    </location>
</feature>